<comment type="caution">
    <text evidence="2">The sequence shown here is derived from an EMBL/GenBank/DDBJ whole genome shotgun (WGS) entry which is preliminary data.</text>
</comment>
<feature type="region of interest" description="Disordered" evidence="1">
    <location>
        <begin position="407"/>
        <end position="466"/>
    </location>
</feature>
<feature type="compositionally biased region" description="Basic and acidic residues" evidence="1">
    <location>
        <begin position="581"/>
        <end position="594"/>
    </location>
</feature>
<keyword evidence="3" id="KW-1185">Reference proteome</keyword>
<dbReference type="STRING" id="2594813.A0A395N082"/>
<feature type="region of interest" description="Disordered" evidence="1">
    <location>
        <begin position="485"/>
        <end position="594"/>
    </location>
</feature>
<gene>
    <name evidence="2" type="ORF">FIE12Z_2823</name>
</gene>
<evidence type="ECO:0000313" key="3">
    <source>
        <dbReference type="Proteomes" id="UP000265631"/>
    </source>
</evidence>
<dbReference type="EMBL" id="PXXK01000056">
    <property type="protein sequence ID" value="RFN52899.1"/>
    <property type="molecule type" value="Genomic_DNA"/>
</dbReference>
<evidence type="ECO:0000256" key="1">
    <source>
        <dbReference type="SAM" id="MobiDB-lite"/>
    </source>
</evidence>
<feature type="compositionally biased region" description="Basic and acidic residues" evidence="1">
    <location>
        <begin position="307"/>
        <end position="318"/>
    </location>
</feature>
<sequence>MAPNPANNRPLKEDDHYPLSDISDYQLDQLTELLWMDQGVNVVMPDQGWLQSQLDGVARLDKSNRRSKNFWKRISSGLENFSLAPRHVHDGRPTACLCDAHHDLEPKLIRRLMGLIIIECTERIHRYRHWRRYIDLPPAILVWLDRMDAVTGLWMSRDAFNVTFGYNRVSPNQNKVLSKCEACIMAAIGGRPQVLIYLRASMIGRRDRRFDEGQKPPRLLRVVESWIGHFKVDVRKAIVTGSHEIRQQLDNLDSIIETLNKDRPGSDLSRSSRHRNSKTHEADERPAHGRQKRTSRETSSRSYNMEGSRETRPSREYNAETEQQWMDTDEACQASIYLDCQMQKRGLTAAKRREIFEQDMHPAFRDYSQDAAGMLVDDQPQNNAEPKLENDAISSFTSSSAIPAPLSLTKKLQKPPTPPRSTSDNDPAESVWEPVSVFSPPQSVVGDAPTRRAPIAPNRETDNESINTTFADNRAHLEFCQQWGLAPGSDFREPPPASGASQTQTPTRQDSDARSVAVASSIYSDHPGFRRSQQYDTAPPIPPKSRLRESRASSSYSGRSRAAHRQSRDQRGNSLWNSLQENRDNMIQEYKDEE</sequence>
<reference evidence="2 3" key="1">
    <citation type="journal article" date="2018" name="PLoS Pathog.">
        <title>Evolution of structural diversity of trichothecenes, a family of toxins produced by plant pathogenic and entomopathogenic fungi.</title>
        <authorList>
            <person name="Proctor R.H."/>
            <person name="McCormick S.P."/>
            <person name="Kim H.S."/>
            <person name="Cardoza R.E."/>
            <person name="Stanley A.M."/>
            <person name="Lindo L."/>
            <person name="Kelly A."/>
            <person name="Brown D.W."/>
            <person name="Lee T."/>
            <person name="Vaughan M.M."/>
            <person name="Alexander N.J."/>
            <person name="Busman M."/>
            <person name="Gutierrez S."/>
        </authorList>
    </citation>
    <scope>NUCLEOTIDE SEQUENCE [LARGE SCALE GENOMIC DNA]</scope>
    <source>
        <strain evidence="2 3">NRRL 13405</strain>
    </source>
</reference>
<organism evidence="2 3">
    <name type="scientific">Fusarium flagelliforme</name>
    <dbReference type="NCBI Taxonomy" id="2675880"/>
    <lineage>
        <taxon>Eukaryota</taxon>
        <taxon>Fungi</taxon>
        <taxon>Dikarya</taxon>
        <taxon>Ascomycota</taxon>
        <taxon>Pezizomycotina</taxon>
        <taxon>Sordariomycetes</taxon>
        <taxon>Hypocreomycetidae</taxon>
        <taxon>Hypocreales</taxon>
        <taxon>Nectriaceae</taxon>
        <taxon>Fusarium</taxon>
        <taxon>Fusarium incarnatum-equiseti species complex</taxon>
    </lineage>
</organism>
<feature type="compositionally biased region" description="Basic and acidic residues" evidence="1">
    <location>
        <begin position="278"/>
        <end position="287"/>
    </location>
</feature>
<proteinExistence type="predicted"/>
<dbReference type="Proteomes" id="UP000265631">
    <property type="component" value="Unassembled WGS sequence"/>
</dbReference>
<dbReference type="AlphaFoldDB" id="A0A395N082"/>
<name>A0A395N082_9HYPO</name>
<feature type="compositionally biased region" description="Polar residues" evidence="1">
    <location>
        <begin position="499"/>
        <end position="508"/>
    </location>
</feature>
<protein>
    <submittedName>
        <fullName evidence="2">Uncharacterized protein</fullName>
    </submittedName>
</protein>
<feature type="compositionally biased region" description="Low complexity" evidence="1">
    <location>
        <begin position="434"/>
        <end position="445"/>
    </location>
</feature>
<evidence type="ECO:0000313" key="2">
    <source>
        <dbReference type="EMBL" id="RFN52899.1"/>
    </source>
</evidence>
<feature type="region of interest" description="Disordered" evidence="1">
    <location>
        <begin position="259"/>
        <end position="323"/>
    </location>
</feature>
<dbReference type="OrthoDB" id="3786931at2759"/>
<accession>A0A395N082</accession>